<feature type="binding site" evidence="8">
    <location>
        <begin position="165"/>
        <end position="168"/>
    </location>
    <ligand>
        <name>ATP</name>
        <dbReference type="ChEBI" id="CHEBI:30616"/>
    </ligand>
</feature>
<dbReference type="InterPro" id="IPR014729">
    <property type="entry name" value="Rossmann-like_a/b/a_fold"/>
</dbReference>
<dbReference type="SUPFAM" id="SSF52374">
    <property type="entry name" value="Nucleotidylyl transferase"/>
    <property type="match status" value="1"/>
</dbReference>
<comment type="similarity">
    <text evidence="2 8">Belongs to the pantothenate synthetase family.</text>
</comment>
<evidence type="ECO:0000313" key="9">
    <source>
        <dbReference type="EMBL" id="MBA4692453.1"/>
    </source>
</evidence>
<dbReference type="InterPro" id="IPR042176">
    <property type="entry name" value="Pantoate_ligase_C"/>
</dbReference>
<comment type="function">
    <text evidence="8">Catalyzes the condensation of pantoate with beta-alanine in an ATP-dependent reaction via a pantoyl-adenylate intermediate.</text>
</comment>
<evidence type="ECO:0000256" key="7">
    <source>
        <dbReference type="ARBA" id="ARBA00048258"/>
    </source>
</evidence>
<dbReference type="EMBL" id="JACETL010000012">
    <property type="protein sequence ID" value="MBA4692453.1"/>
    <property type="molecule type" value="Genomic_DNA"/>
</dbReference>
<organism evidence="9 10">
    <name type="scientific">SAR86 cluster bacterium</name>
    <dbReference type="NCBI Taxonomy" id="2030880"/>
    <lineage>
        <taxon>Bacteria</taxon>
        <taxon>Pseudomonadati</taxon>
        <taxon>Pseudomonadota</taxon>
        <taxon>Gammaproteobacteria</taxon>
        <taxon>SAR86 cluster</taxon>
    </lineage>
</organism>
<evidence type="ECO:0000256" key="5">
    <source>
        <dbReference type="ARBA" id="ARBA00022741"/>
    </source>
</evidence>
<dbReference type="Gene3D" id="3.40.50.620">
    <property type="entry name" value="HUPs"/>
    <property type="match status" value="1"/>
</dbReference>
<feature type="binding site" evidence="8">
    <location>
        <begin position="128"/>
        <end position="131"/>
    </location>
    <ligand>
        <name>ATP</name>
        <dbReference type="ChEBI" id="CHEBI:30616"/>
    </ligand>
</feature>
<evidence type="ECO:0000256" key="2">
    <source>
        <dbReference type="ARBA" id="ARBA00009256"/>
    </source>
</evidence>
<dbReference type="PANTHER" id="PTHR21299">
    <property type="entry name" value="CYTIDYLATE KINASE/PANTOATE-BETA-ALANINE LIGASE"/>
    <property type="match status" value="1"/>
</dbReference>
<dbReference type="Pfam" id="PF02569">
    <property type="entry name" value="Pantoate_ligase"/>
    <property type="match status" value="1"/>
</dbReference>
<protein>
    <recommendedName>
        <fullName evidence="8">Pantothenate synthetase</fullName>
        <shortName evidence="8">PS</shortName>
        <ecNumber evidence="8">6.3.2.1</ecNumber>
    </recommendedName>
    <alternativeName>
        <fullName evidence="8">Pantoate--beta-alanine ligase</fullName>
    </alternativeName>
    <alternativeName>
        <fullName evidence="8">Pantoate-activating enzyme</fullName>
    </alternativeName>
</protein>
<comment type="catalytic activity">
    <reaction evidence="7 8">
        <text>(R)-pantoate + beta-alanine + ATP = (R)-pantothenate + AMP + diphosphate + H(+)</text>
        <dbReference type="Rhea" id="RHEA:10912"/>
        <dbReference type="ChEBI" id="CHEBI:15378"/>
        <dbReference type="ChEBI" id="CHEBI:15980"/>
        <dbReference type="ChEBI" id="CHEBI:29032"/>
        <dbReference type="ChEBI" id="CHEBI:30616"/>
        <dbReference type="ChEBI" id="CHEBI:33019"/>
        <dbReference type="ChEBI" id="CHEBI:57966"/>
        <dbReference type="ChEBI" id="CHEBI:456215"/>
        <dbReference type="EC" id="6.3.2.1"/>
    </reaction>
</comment>
<evidence type="ECO:0000256" key="1">
    <source>
        <dbReference type="ARBA" id="ARBA00004990"/>
    </source>
</evidence>
<evidence type="ECO:0000256" key="6">
    <source>
        <dbReference type="ARBA" id="ARBA00022840"/>
    </source>
</evidence>
<dbReference type="InterPro" id="IPR004821">
    <property type="entry name" value="Cyt_trans-like"/>
</dbReference>
<feature type="binding site" evidence="8">
    <location>
        <begin position="13"/>
        <end position="20"/>
    </location>
    <ligand>
        <name>ATP</name>
        <dbReference type="ChEBI" id="CHEBI:30616"/>
    </ligand>
</feature>
<dbReference type="HAMAP" id="MF_00158">
    <property type="entry name" value="PanC"/>
    <property type="match status" value="1"/>
</dbReference>
<feature type="active site" description="Proton donor" evidence="8">
    <location>
        <position position="20"/>
    </location>
</feature>
<dbReference type="AlphaFoldDB" id="A0A838Y568"/>
<dbReference type="Gene3D" id="3.30.1300.10">
    <property type="entry name" value="Pantoate-beta-alanine ligase, C-terminal domain"/>
    <property type="match status" value="1"/>
</dbReference>
<dbReference type="NCBIfam" id="TIGR00018">
    <property type="entry name" value="panC"/>
    <property type="match status" value="1"/>
</dbReference>
<proteinExistence type="inferred from homology"/>
<dbReference type="InterPro" id="IPR003721">
    <property type="entry name" value="Pantoate_ligase"/>
</dbReference>
<keyword evidence="8" id="KW-0963">Cytoplasm</keyword>
<feature type="binding site" evidence="8">
    <location>
        <position position="157"/>
    </location>
    <ligand>
        <name>ATP</name>
        <dbReference type="ChEBI" id="CHEBI:30616"/>
    </ligand>
</feature>
<name>A0A838Y568_9GAMM</name>
<accession>A0A838Y568</accession>
<dbReference type="GO" id="GO:0004592">
    <property type="term" value="F:pantoate-beta-alanine ligase activity"/>
    <property type="evidence" value="ECO:0007669"/>
    <property type="project" value="UniProtKB-UniRule"/>
</dbReference>
<feature type="binding site" evidence="8">
    <location>
        <position position="44"/>
    </location>
    <ligand>
        <name>(R)-pantoate</name>
        <dbReference type="ChEBI" id="CHEBI:15980"/>
    </ligand>
</feature>
<feature type="binding site" evidence="8">
    <location>
        <position position="134"/>
    </location>
    <ligand>
        <name>(R)-pantoate</name>
        <dbReference type="ChEBI" id="CHEBI:15980"/>
    </ligand>
</feature>
<dbReference type="GO" id="GO:0015940">
    <property type="term" value="P:pantothenate biosynthetic process"/>
    <property type="evidence" value="ECO:0007669"/>
    <property type="project" value="UniProtKB-UniRule"/>
</dbReference>
<dbReference type="Proteomes" id="UP000551848">
    <property type="component" value="Unassembled WGS sequence"/>
</dbReference>
<comment type="subunit">
    <text evidence="8">Homodimer.</text>
</comment>
<comment type="caution">
    <text evidence="9">The sequence shown here is derived from an EMBL/GenBank/DDBJ whole genome shotgun (WGS) entry which is preliminary data.</text>
</comment>
<keyword evidence="3 8" id="KW-0436">Ligase</keyword>
<dbReference type="NCBIfam" id="TIGR00125">
    <property type="entry name" value="cyt_tran_rel"/>
    <property type="match status" value="1"/>
</dbReference>
<dbReference type="GO" id="GO:0005524">
    <property type="term" value="F:ATP binding"/>
    <property type="evidence" value="ECO:0007669"/>
    <property type="project" value="UniProtKB-KW"/>
</dbReference>
<keyword evidence="4 8" id="KW-0566">Pantothenate biosynthesis</keyword>
<evidence type="ECO:0000313" key="10">
    <source>
        <dbReference type="Proteomes" id="UP000551848"/>
    </source>
</evidence>
<feature type="binding site" evidence="8">
    <location>
        <position position="44"/>
    </location>
    <ligand>
        <name>beta-alanine</name>
        <dbReference type="ChEBI" id="CHEBI:57966"/>
    </ligand>
</feature>
<dbReference type="EC" id="6.3.2.1" evidence="8"/>
<evidence type="ECO:0000256" key="4">
    <source>
        <dbReference type="ARBA" id="ARBA00022655"/>
    </source>
</evidence>
<keyword evidence="5 8" id="KW-0547">Nucleotide-binding</keyword>
<dbReference type="GO" id="GO:0005829">
    <property type="term" value="C:cytosol"/>
    <property type="evidence" value="ECO:0007669"/>
    <property type="project" value="TreeGrafter"/>
</dbReference>
<comment type="miscellaneous">
    <text evidence="8">The reaction proceeds by a bi uni uni bi ping pong mechanism.</text>
</comment>
<dbReference type="PANTHER" id="PTHR21299:SF1">
    <property type="entry name" value="PANTOATE--BETA-ALANINE LIGASE"/>
    <property type="match status" value="1"/>
</dbReference>
<dbReference type="UniPathway" id="UPA00028">
    <property type="reaction ID" value="UER00005"/>
</dbReference>
<keyword evidence="6 8" id="KW-0067">ATP-binding</keyword>
<gene>
    <name evidence="8 9" type="primary">panC</name>
    <name evidence="9" type="ORF">H2072_01755</name>
</gene>
<evidence type="ECO:0000256" key="8">
    <source>
        <dbReference type="HAMAP-Rule" id="MF_00158"/>
    </source>
</evidence>
<sequence>MKQSNEINFVPTMGNLHAGHLSLVSEANKYNGITLVSIFVNPLQFAPNEDLDIYPRTEKKDLIELEKVNCDAVFFPEPDFAEGTKKLYANSELSKKLCGISRPHFFHGVISILNHFFQLIQPKNVFFGFKDYQQYLIVKDFLEKSKMGINIHGVPIVREPDGLAMSSRNNLLTPDQRLVAAKLSIILKDTAQQIKTRNLKYLKVEGKKKLEELNFEVDYFSFFNSNTLEEIDEIETNTLLALAVNLGGVRLIDNFLIK</sequence>
<comment type="subcellular location">
    <subcellularLocation>
        <location evidence="8">Cytoplasm</location>
    </subcellularLocation>
</comment>
<comment type="pathway">
    <text evidence="1 8">Cofactor biosynthesis; (R)-pantothenate biosynthesis; (R)-pantothenate from (R)-pantoate and beta-alanine: step 1/1.</text>
</comment>
<evidence type="ECO:0000256" key="3">
    <source>
        <dbReference type="ARBA" id="ARBA00022598"/>
    </source>
</evidence>
<reference evidence="9 10" key="1">
    <citation type="submission" date="2020-06" db="EMBL/GenBank/DDBJ databases">
        <title>Dysbiosis in marine aquaculture revealed through microbiome analysis: reverse ecology for environmental sustainability.</title>
        <authorList>
            <person name="Haro-Moreno J.M."/>
            <person name="Coutinho F.H."/>
            <person name="Zaragoza-Solas A."/>
            <person name="Picazo A."/>
            <person name="Almagro-Moreno S."/>
            <person name="Lopez-Perez M."/>
        </authorList>
    </citation>
    <scope>NUCLEOTIDE SEQUENCE [LARGE SCALE GENOMIC DNA]</scope>
    <source>
        <strain evidence="9">MCMED-G41</strain>
    </source>
</reference>